<dbReference type="PROSITE" id="PS00138">
    <property type="entry name" value="SUBTILASE_SER"/>
    <property type="match status" value="1"/>
</dbReference>
<comment type="caution">
    <text evidence="7">The sequence shown here is derived from an EMBL/GenBank/DDBJ whole genome shotgun (WGS) entry which is preliminary data.</text>
</comment>
<comment type="similarity">
    <text evidence="1 5">Belongs to the peptidase S8 family.</text>
</comment>
<dbReference type="InterPro" id="IPR015500">
    <property type="entry name" value="Peptidase_S8_subtilisin-rel"/>
</dbReference>
<accession>A0ABV5GQC7</accession>
<feature type="active site" description="Charge relay system" evidence="5">
    <location>
        <position position="471"/>
    </location>
</feature>
<dbReference type="Pfam" id="PF00082">
    <property type="entry name" value="Peptidase_S8"/>
    <property type="match status" value="1"/>
</dbReference>
<dbReference type="InterPro" id="IPR036852">
    <property type="entry name" value="Peptidase_S8/S53_dom_sf"/>
</dbReference>
<evidence type="ECO:0000256" key="4">
    <source>
        <dbReference type="ARBA" id="ARBA00022825"/>
    </source>
</evidence>
<evidence type="ECO:0000259" key="6">
    <source>
        <dbReference type="Pfam" id="PF00082"/>
    </source>
</evidence>
<dbReference type="Gene3D" id="3.40.50.200">
    <property type="entry name" value="Peptidase S8/S53 domain"/>
    <property type="match status" value="2"/>
</dbReference>
<dbReference type="SUPFAM" id="SSF52743">
    <property type="entry name" value="Subtilisin-like"/>
    <property type="match status" value="1"/>
</dbReference>
<evidence type="ECO:0000256" key="3">
    <source>
        <dbReference type="ARBA" id="ARBA00022801"/>
    </source>
</evidence>
<dbReference type="InterPro" id="IPR051048">
    <property type="entry name" value="Peptidase_S8/S53_subtilisin"/>
</dbReference>
<dbReference type="RefSeq" id="WP_236457493.1">
    <property type="nucleotide sequence ID" value="NZ_CBCSGE010000006.1"/>
</dbReference>
<feature type="active site" description="Charge relay system" evidence="5">
    <location>
        <position position="71"/>
    </location>
</feature>
<evidence type="ECO:0000256" key="1">
    <source>
        <dbReference type="ARBA" id="ARBA00011073"/>
    </source>
</evidence>
<organism evidence="7 8">
    <name type="scientific">Flavobacterium jumunjinense</name>
    <dbReference type="NCBI Taxonomy" id="998845"/>
    <lineage>
        <taxon>Bacteria</taxon>
        <taxon>Pseudomonadati</taxon>
        <taxon>Bacteroidota</taxon>
        <taxon>Flavobacteriia</taxon>
        <taxon>Flavobacteriales</taxon>
        <taxon>Flavobacteriaceae</taxon>
        <taxon>Flavobacterium</taxon>
    </lineage>
</organism>
<name>A0ABV5GQC7_9FLAO</name>
<keyword evidence="8" id="KW-1185">Reference proteome</keyword>
<dbReference type="PANTHER" id="PTHR43399">
    <property type="entry name" value="SUBTILISIN-RELATED"/>
    <property type="match status" value="1"/>
</dbReference>
<reference evidence="7 8" key="1">
    <citation type="submission" date="2024-09" db="EMBL/GenBank/DDBJ databases">
        <authorList>
            <person name="Sun Q."/>
            <person name="Mori K."/>
        </authorList>
    </citation>
    <scope>NUCLEOTIDE SEQUENCE [LARGE SCALE GENOMIC DNA]</scope>
    <source>
        <strain evidence="7 8">CECT 7955</strain>
    </source>
</reference>
<evidence type="ECO:0000256" key="5">
    <source>
        <dbReference type="PROSITE-ProRule" id="PRU01240"/>
    </source>
</evidence>
<feature type="domain" description="Peptidase S8/S53" evidence="6">
    <location>
        <begin position="63"/>
        <end position="503"/>
    </location>
</feature>
<proteinExistence type="inferred from homology"/>
<keyword evidence="2 5" id="KW-0645">Protease</keyword>
<dbReference type="InterPro" id="IPR000209">
    <property type="entry name" value="Peptidase_S8/S53_dom"/>
</dbReference>
<keyword evidence="4 5" id="KW-0720">Serine protease</keyword>
<evidence type="ECO:0000313" key="8">
    <source>
        <dbReference type="Proteomes" id="UP001589607"/>
    </source>
</evidence>
<dbReference type="InterPro" id="IPR023828">
    <property type="entry name" value="Peptidase_S8_Ser-AS"/>
</dbReference>
<protein>
    <submittedName>
        <fullName evidence="7">S8 family serine peptidase</fullName>
    </submittedName>
</protein>
<sequence>MRTFALIGILFLLSFCKSIKLDNKVAQKEANVSFWNHKCDEQDSVYGISLDKWYAENTKKTNQGIIVATIDSQIDLDHEDLQGKFWVNKNEIPDNGIDDDNNGYIDDINGWNFIGIDDEKTLAFCNFEFVRYINVYKQKYEKEKIENKNKYFLEEYERALKKYKSENKYYSTYLKVDNMLISAYYPAKDSLRRYFPKEDYTIEKLDSLYQIHKENDKSLKQRLKENNESKKLGDLIFYMKTIKEFEYTIESMKKSQAHNDSIVNKLLNFGYDDRIKIKNYQLEKGYGNNNLNSHHRLRRHNTEVASIIAANRNNTIGVKGFHNNIKIMPLNISPFGNEHDKDIANAIYYAVDNGAKVINMSFSKEFSLDQHSVTKALNYAQKNNVLVVHVSGNGATDIDENPFYPSDFDYENKQEIVGNLITVGSISKRRDSTMIPFSSNYGKNNVDLFAPGEDIYVAVPDNQYDFYSGTSLAAPMVSGTAALIWLYYPNLTVQEVKNIILESGVTIDKMVIKPGTENEMVHFSELCKTGRVLNTYNAMKMAAEVSKKKK</sequence>
<dbReference type="Proteomes" id="UP001589607">
    <property type="component" value="Unassembled WGS sequence"/>
</dbReference>
<keyword evidence="3 5" id="KW-0378">Hydrolase</keyword>
<evidence type="ECO:0000256" key="2">
    <source>
        <dbReference type="ARBA" id="ARBA00022670"/>
    </source>
</evidence>
<dbReference type="PRINTS" id="PR00723">
    <property type="entry name" value="SUBTILISIN"/>
</dbReference>
<gene>
    <name evidence="7" type="ORF">ACFFVF_13545</name>
</gene>
<feature type="active site" description="Charge relay system" evidence="5">
    <location>
        <position position="300"/>
    </location>
</feature>
<evidence type="ECO:0000313" key="7">
    <source>
        <dbReference type="EMBL" id="MFB9097541.1"/>
    </source>
</evidence>
<dbReference type="PROSITE" id="PS51892">
    <property type="entry name" value="SUBTILASE"/>
    <property type="match status" value="1"/>
</dbReference>
<dbReference type="PANTHER" id="PTHR43399:SF4">
    <property type="entry name" value="CELL WALL-ASSOCIATED PROTEASE"/>
    <property type="match status" value="1"/>
</dbReference>
<dbReference type="EMBL" id="JBHMEY010000059">
    <property type="protein sequence ID" value="MFB9097541.1"/>
    <property type="molecule type" value="Genomic_DNA"/>
</dbReference>